<feature type="transmembrane region" description="Helical" evidence="1">
    <location>
        <begin position="109"/>
        <end position="130"/>
    </location>
</feature>
<keyword evidence="1" id="KW-0472">Membrane</keyword>
<reference evidence="2 3" key="1">
    <citation type="journal article" date="2019" name="Nat. Microbiol.">
        <title>Mediterranean grassland soil C-N compound turnover is dependent on rainfall and depth, and is mediated by genomically divergent microorganisms.</title>
        <authorList>
            <person name="Diamond S."/>
            <person name="Andeer P.F."/>
            <person name="Li Z."/>
            <person name="Crits-Christoph A."/>
            <person name="Burstein D."/>
            <person name="Anantharaman K."/>
            <person name="Lane K.R."/>
            <person name="Thomas B.C."/>
            <person name="Pan C."/>
            <person name="Northen T.R."/>
            <person name="Banfield J.F."/>
        </authorList>
    </citation>
    <scope>NUCLEOTIDE SEQUENCE [LARGE SCALE GENOMIC DNA]</scope>
    <source>
        <strain evidence="2">WS_11</strain>
    </source>
</reference>
<sequence length="155" mass="15727">MRACVAGLLGTTALGLVAYSGYPSVASGVPLDIAGMLGAPVDSWLAGLLALFVLGTLVAPVLYVAVVGHVLPGGELRRGLTWGLLIWLVVQLAAGPLRTGGLFSRRLGGPPMAIGLLVGLLVYGAMFGAVMREAPGAGAVERPSADDALRPRRTG</sequence>
<dbReference type="InterPro" id="IPR046739">
    <property type="entry name" value="DUF6789"/>
</dbReference>
<organism evidence="2 3">
    <name type="scientific">Eiseniibacteriota bacterium</name>
    <dbReference type="NCBI Taxonomy" id="2212470"/>
    <lineage>
        <taxon>Bacteria</taxon>
        <taxon>Candidatus Eiseniibacteriota</taxon>
    </lineage>
</organism>
<feature type="transmembrane region" description="Helical" evidence="1">
    <location>
        <begin position="44"/>
        <end position="67"/>
    </location>
</feature>
<protein>
    <submittedName>
        <fullName evidence="2">Uncharacterized protein</fullName>
    </submittedName>
</protein>
<name>A0A538U2N0_UNCEI</name>
<feature type="transmembrane region" description="Helical" evidence="1">
    <location>
        <begin position="79"/>
        <end position="97"/>
    </location>
</feature>
<gene>
    <name evidence="2" type="ORF">E6K81_13265</name>
</gene>
<comment type="caution">
    <text evidence="2">The sequence shown here is derived from an EMBL/GenBank/DDBJ whole genome shotgun (WGS) entry which is preliminary data.</text>
</comment>
<proteinExistence type="predicted"/>
<keyword evidence="1" id="KW-0812">Transmembrane</keyword>
<evidence type="ECO:0000313" key="2">
    <source>
        <dbReference type="EMBL" id="TMQ70160.1"/>
    </source>
</evidence>
<dbReference type="AlphaFoldDB" id="A0A538U2N0"/>
<evidence type="ECO:0000256" key="1">
    <source>
        <dbReference type="SAM" id="Phobius"/>
    </source>
</evidence>
<keyword evidence="1" id="KW-1133">Transmembrane helix</keyword>
<dbReference type="Proteomes" id="UP000319771">
    <property type="component" value="Unassembled WGS sequence"/>
</dbReference>
<evidence type="ECO:0000313" key="3">
    <source>
        <dbReference type="Proteomes" id="UP000319771"/>
    </source>
</evidence>
<dbReference type="Pfam" id="PF20587">
    <property type="entry name" value="DUF6789"/>
    <property type="match status" value="1"/>
</dbReference>
<accession>A0A538U2N0</accession>
<dbReference type="EMBL" id="VBPB01000245">
    <property type="protein sequence ID" value="TMQ70160.1"/>
    <property type="molecule type" value="Genomic_DNA"/>
</dbReference>